<dbReference type="NCBIfam" id="TIGR00177">
    <property type="entry name" value="molyb_syn"/>
    <property type="match status" value="1"/>
</dbReference>
<dbReference type="PANTHER" id="PTHR43764">
    <property type="entry name" value="MOLYBDENUM COFACTOR BIOSYNTHESIS"/>
    <property type="match status" value="1"/>
</dbReference>
<dbReference type="Gene3D" id="2.40.33.20">
    <property type="entry name" value="PK beta-barrel domain-like"/>
    <property type="match status" value="1"/>
</dbReference>
<reference evidence="4" key="1">
    <citation type="submission" date="2019-08" db="EMBL/GenBank/DDBJ databases">
        <authorList>
            <person name="Kucharzyk K."/>
            <person name="Murdoch R.W."/>
            <person name="Higgins S."/>
            <person name="Loffler F."/>
        </authorList>
    </citation>
    <scope>NUCLEOTIDE SEQUENCE</scope>
</reference>
<dbReference type="SUPFAM" id="SSF50800">
    <property type="entry name" value="PK beta-barrel domain-like"/>
    <property type="match status" value="1"/>
</dbReference>
<dbReference type="CDD" id="cd00886">
    <property type="entry name" value="MogA_MoaB"/>
    <property type="match status" value="1"/>
</dbReference>
<dbReference type="EMBL" id="VSSQ01009006">
    <property type="protein sequence ID" value="MPM40453.1"/>
    <property type="molecule type" value="Genomic_DNA"/>
</dbReference>
<dbReference type="InterPro" id="IPR001453">
    <property type="entry name" value="MoaB/Mog_dom"/>
</dbReference>
<dbReference type="GO" id="GO:0030170">
    <property type="term" value="F:pyridoxal phosphate binding"/>
    <property type="evidence" value="ECO:0007669"/>
    <property type="project" value="InterPro"/>
</dbReference>
<name>A0A644ZP34_9ZZZZ</name>
<dbReference type="SUPFAM" id="SSF53218">
    <property type="entry name" value="Molybdenum cofactor biosynthesis proteins"/>
    <property type="match status" value="1"/>
</dbReference>
<dbReference type="Gene3D" id="3.40.980.10">
    <property type="entry name" value="MoaB/Mog-like domain"/>
    <property type="match status" value="1"/>
</dbReference>
<comment type="caution">
    <text evidence="4">The sequence shown here is derived from an EMBL/GenBank/DDBJ whole genome shotgun (WGS) entry which is preliminary data.</text>
</comment>
<dbReference type="PANTHER" id="PTHR43764:SF1">
    <property type="entry name" value="MOLYBDOPTERIN MOLYBDOTRANSFERASE"/>
    <property type="match status" value="1"/>
</dbReference>
<dbReference type="GO" id="GO:0006777">
    <property type="term" value="P:Mo-molybdopterin cofactor biosynthetic process"/>
    <property type="evidence" value="ECO:0007669"/>
    <property type="project" value="UniProtKB-KW"/>
</dbReference>
<dbReference type="InterPro" id="IPR051920">
    <property type="entry name" value="MPT_Adenylyltrnsfr/MoaC-Rel"/>
</dbReference>
<evidence type="ECO:0000256" key="1">
    <source>
        <dbReference type="ARBA" id="ARBA00005046"/>
    </source>
</evidence>
<gene>
    <name evidence="4" type="ORF">SDC9_87097</name>
</gene>
<sequence length="264" mass="28896">MLSKESIDSFSKISKREHLPGEFAENITLSGMKLNEAYPGDIINGNGIEMMVTQIGKKCHGGGCAVFRESGACVMPKEGIFAKVTKGGRLKAGDILTYIPKVINCAVITLSNRAFNGVYPDLGGPEAVKAISDFFKSKNREFQTQYHLLPDNKEMLEKLLNDLKFNGTDLIFTTGGTGIGPQDFTPEIAKGFIETEIPGIMEHIRTKYGKEIPNALLSRSIAGVTGNTFLFTLPGSVKGVKEYMAEILPLTEHMIYMRLGIDTH</sequence>
<dbReference type="InterPro" id="IPR036425">
    <property type="entry name" value="MoaB/Mog-like_dom_sf"/>
</dbReference>
<keyword evidence="2" id="KW-0501">Molybdenum cofactor biosynthesis</keyword>
<evidence type="ECO:0000259" key="3">
    <source>
        <dbReference type="PROSITE" id="PS51340"/>
    </source>
</evidence>
<dbReference type="GO" id="GO:0003824">
    <property type="term" value="F:catalytic activity"/>
    <property type="evidence" value="ECO:0007669"/>
    <property type="project" value="InterPro"/>
</dbReference>
<accession>A0A644ZP34</accession>
<dbReference type="Pfam" id="PF03473">
    <property type="entry name" value="MOSC"/>
    <property type="match status" value="1"/>
</dbReference>
<dbReference type="InterPro" id="IPR011037">
    <property type="entry name" value="Pyrv_Knase-like_insert_dom_sf"/>
</dbReference>
<dbReference type="Pfam" id="PF00994">
    <property type="entry name" value="MoCF_biosynth"/>
    <property type="match status" value="1"/>
</dbReference>
<evidence type="ECO:0000256" key="2">
    <source>
        <dbReference type="ARBA" id="ARBA00023150"/>
    </source>
</evidence>
<proteinExistence type="predicted"/>
<dbReference type="GO" id="GO:0030151">
    <property type="term" value="F:molybdenum ion binding"/>
    <property type="evidence" value="ECO:0007669"/>
    <property type="project" value="InterPro"/>
</dbReference>
<comment type="pathway">
    <text evidence="1">Cofactor biosynthesis; molybdopterin biosynthesis.</text>
</comment>
<dbReference type="PROSITE" id="PS51340">
    <property type="entry name" value="MOSC"/>
    <property type="match status" value="1"/>
</dbReference>
<dbReference type="InterPro" id="IPR005302">
    <property type="entry name" value="MoCF_Sase_C"/>
</dbReference>
<protein>
    <recommendedName>
        <fullName evidence="3">MOSC domain-containing protein</fullName>
    </recommendedName>
</protein>
<dbReference type="SMART" id="SM00852">
    <property type="entry name" value="MoCF_biosynth"/>
    <property type="match status" value="1"/>
</dbReference>
<organism evidence="4">
    <name type="scientific">bioreactor metagenome</name>
    <dbReference type="NCBI Taxonomy" id="1076179"/>
    <lineage>
        <taxon>unclassified sequences</taxon>
        <taxon>metagenomes</taxon>
        <taxon>ecological metagenomes</taxon>
    </lineage>
</organism>
<feature type="domain" description="MOSC" evidence="3">
    <location>
        <begin position="1"/>
        <end position="99"/>
    </location>
</feature>
<dbReference type="AlphaFoldDB" id="A0A644ZP34"/>
<evidence type="ECO:0000313" key="4">
    <source>
        <dbReference type="EMBL" id="MPM40453.1"/>
    </source>
</evidence>